<reference evidence="1" key="1">
    <citation type="submission" date="2018-10" db="EMBL/GenBank/DDBJ databases">
        <title>Effector identification in a new, highly contiguous assembly of the strawberry crown rot pathogen Phytophthora cactorum.</title>
        <authorList>
            <person name="Armitage A.D."/>
            <person name="Nellist C.F."/>
            <person name="Bates H."/>
            <person name="Vickerstaff R.J."/>
            <person name="Harrison R.J."/>
        </authorList>
    </citation>
    <scope>NUCLEOTIDE SEQUENCE</scope>
    <source>
        <strain evidence="1">15-7</strain>
    </source>
</reference>
<sequence length="180" mass="19695">MSYMRFIAKADRGEDTSSSSSSDGEPLFIGMAVKVERRGPSGDWMLDSGASSHVCVEPFTSFKKFNAAFQVWDGEITRDWELSASPPSMLPKKAYLTRDGKQLAFIYHGTHFWLNTGNFGDTCPGVMAAVNADASPLMKCHEPLAHLNEAALKFMVKNDVVQGMGIPAEQLKMKLTVIAA</sequence>
<proteinExistence type="predicted"/>
<dbReference type="AlphaFoldDB" id="A0A8T0YNZ3"/>
<name>A0A8T0YNZ3_9STRA</name>
<gene>
    <name evidence="1" type="ORF">PC113_g16238</name>
</gene>
<dbReference type="Proteomes" id="UP000735874">
    <property type="component" value="Unassembled WGS sequence"/>
</dbReference>
<evidence type="ECO:0000313" key="1">
    <source>
        <dbReference type="EMBL" id="KAG2851053.1"/>
    </source>
</evidence>
<accession>A0A8T0YNZ3</accession>
<dbReference type="VEuPathDB" id="FungiDB:PC110_g18553"/>
<protein>
    <submittedName>
        <fullName evidence="1">Uncharacterized protein</fullName>
    </submittedName>
</protein>
<evidence type="ECO:0000313" key="2">
    <source>
        <dbReference type="Proteomes" id="UP000735874"/>
    </source>
</evidence>
<dbReference type="VEuPathDB" id="FungiDB:PC110_g18554"/>
<comment type="caution">
    <text evidence="1">The sequence shown here is derived from an EMBL/GenBank/DDBJ whole genome shotgun (WGS) entry which is preliminary data.</text>
</comment>
<organism evidence="1 2">
    <name type="scientific">Phytophthora cactorum</name>
    <dbReference type="NCBI Taxonomy" id="29920"/>
    <lineage>
        <taxon>Eukaryota</taxon>
        <taxon>Sar</taxon>
        <taxon>Stramenopiles</taxon>
        <taxon>Oomycota</taxon>
        <taxon>Peronosporomycetes</taxon>
        <taxon>Peronosporales</taxon>
        <taxon>Peronosporaceae</taxon>
        <taxon>Phytophthora</taxon>
    </lineage>
</organism>
<dbReference type="EMBL" id="RCMG01000635">
    <property type="protein sequence ID" value="KAG2851053.1"/>
    <property type="molecule type" value="Genomic_DNA"/>
</dbReference>